<dbReference type="Proteomes" id="UP000663852">
    <property type="component" value="Unassembled WGS sequence"/>
</dbReference>
<dbReference type="EMBL" id="CAJNOJ010000384">
    <property type="protein sequence ID" value="CAF1426964.1"/>
    <property type="molecule type" value="Genomic_DNA"/>
</dbReference>
<keyword evidence="4" id="KW-1185">Reference proteome</keyword>
<proteinExistence type="predicted"/>
<dbReference type="Proteomes" id="UP000663828">
    <property type="component" value="Unassembled WGS sequence"/>
</dbReference>
<evidence type="ECO:0000313" key="5">
    <source>
        <dbReference type="Proteomes" id="UP000663852"/>
    </source>
</evidence>
<protein>
    <submittedName>
        <fullName evidence="3">Uncharacterized protein</fullName>
    </submittedName>
</protein>
<name>A0A815MSF3_ADIRI</name>
<dbReference type="OrthoDB" id="10530636at2759"/>
<feature type="compositionally biased region" description="Polar residues" evidence="1">
    <location>
        <begin position="261"/>
        <end position="298"/>
    </location>
</feature>
<evidence type="ECO:0000256" key="1">
    <source>
        <dbReference type="SAM" id="MobiDB-lite"/>
    </source>
</evidence>
<comment type="caution">
    <text evidence="3">The sequence shown here is derived from an EMBL/GenBank/DDBJ whole genome shotgun (WGS) entry which is preliminary data.</text>
</comment>
<organism evidence="3 5">
    <name type="scientific">Adineta ricciae</name>
    <name type="common">Rotifer</name>
    <dbReference type="NCBI Taxonomy" id="249248"/>
    <lineage>
        <taxon>Eukaryota</taxon>
        <taxon>Metazoa</taxon>
        <taxon>Spiralia</taxon>
        <taxon>Gnathifera</taxon>
        <taxon>Rotifera</taxon>
        <taxon>Eurotatoria</taxon>
        <taxon>Bdelloidea</taxon>
        <taxon>Adinetida</taxon>
        <taxon>Adinetidae</taxon>
        <taxon>Adineta</taxon>
    </lineage>
</organism>
<gene>
    <name evidence="3" type="ORF">EDS130_LOCUS37931</name>
    <name evidence="2" type="ORF">XAT740_LOCUS34173</name>
</gene>
<reference evidence="3" key="1">
    <citation type="submission" date="2021-02" db="EMBL/GenBank/DDBJ databases">
        <authorList>
            <person name="Nowell W R."/>
        </authorList>
    </citation>
    <scope>NUCLEOTIDE SEQUENCE</scope>
</reference>
<sequence>MPRVSNKQSQYSITIDLSMIPTNAFSLRGDAFYSLVEELTSKDVEDLLKIQKISNARCFLNTNSLDFFDIHSDDPFIVDLQDRLSIKTLNKKRTVLAGVQGYLHYLQQLLNSFLIAQRNKRIKSNNSTDANSHPHQVPSTPMPITPLSINSSTTAALFHPEHRHFLNEKIKSWWEKHRDQFNLGSDALTEPDDYQIVFNNKSAVIKCRCNQTINIPIPKGRKHCQLSNFYKHLTQSSQCAAAKRKRASTELDDDTDLDISFSPSSSVDAAGGSDTQTTTEDGRQSTELNSNPTESDFK</sequence>
<dbReference type="AlphaFoldDB" id="A0A815MSF3"/>
<dbReference type="EMBL" id="CAJNOR010003318">
    <property type="protein sequence ID" value="CAF1401633.1"/>
    <property type="molecule type" value="Genomic_DNA"/>
</dbReference>
<accession>A0A815MSF3</accession>
<evidence type="ECO:0000313" key="3">
    <source>
        <dbReference type="EMBL" id="CAF1426964.1"/>
    </source>
</evidence>
<feature type="region of interest" description="Disordered" evidence="1">
    <location>
        <begin position="249"/>
        <end position="298"/>
    </location>
</feature>
<evidence type="ECO:0000313" key="4">
    <source>
        <dbReference type="Proteomes" id="UP000663828"/>
    </source>
</evidence>
<evidence type="ECO:0000313" key="2">
    <source>
        <dbReference type="EMBL" id="CAF1401633.1"/>
    </source>
</evidence>